<dbReference type="GO" id="GO:0004493">
    <property type="term" value="F:methylmalonyl-CoA epimerase activity"/>
    <property type="evidence" value="ECO:0007669"/>
    <property type="project" value="TreeGrafter"/>
</dbReference>
<feature type="domain" description="VOC" evidence="3">
    <location>
        <begin position="6"/>
        <end position="134"/>
    </location>
</feature>
<gene>
    <name evidence="4" type="ORF">EDD73_105132</name>
</gene>
<name>A0A4R2RWT6_9FIRM</name>
<protein>
    <submittedName>
        <fullName evidence="4">Methylmalonyl-CoA epimerase</fullName>
    </submittedName>
</protein>
<dbReference type="CDD" id="cd07249">
    <property type="entry name" value="MMCE"/>
    <property type="match status" value="1"/>
</dbReference>
<reference evidence="4 5" key="1">
    <citation type="submission" date="2019-03" db="EMBL/GenBank/DDBJ databases">
        <title>Genomic Encyclopedia of Type Strains, Phase IV (KMG-IV): sequencing the most valuable type-strain genomes for metagenomic binning, comparative biology and taxonomic classification.</title>
        <authorList>
            <person name="Goeker M."/>
        </authorList>
    </citation>
    <scope>NUCLEOTIDE SEQUENCE [LARGE SCALE GENOMIC DNA]</scope>
    <source>
        <strain evidence="4 5">DSM 11170</strain>
    </source>
</reference>
<evidence type="ECO:0000256" key="1">
    <source>
        <dbReference type="ARBA" id="ARBA00009308"/>
    </source>
</evidence>
<comment type="caution">
    <text evidence="4">The sequence shown here is derived from an EMBL/GenBank/DDBJ whole genome shotgun (WGS) entry which is preliminary data.</text>
</comment>
<dbReference type="Gene3D" id="3.10.180.10">
    <property type="entry name" value="2,3-Dihydroxybiphenyl 1,2-Dioxygenase, domain 1"/>
    <property type="match status" value="1"/>
</dbReference>
<dbReference type="InterPro" id="IPR029068">
    <property type="entry name" value="Glyas_Bleomycin-R_OHBP_Dase"/>
</dbReference>
<proteinExistence type="inferred from homology"/>
<organism evidence="4 5">
    <name type="scientific">Heliophilum fasciatum</name>
    <dbReference type="NCBI Taxonomy" id="35700"/>
    <lineage>
        <taxon>Bacteria</taxon>
        <taxon>Bacillati</taxon>
        <taxon>Bacillota</taxon>
        <taxon>Clostridia</taxon>
        <taxon>Eubacteriales</taxon>
        <taxon>Heliobacteriaceae</taxon>
        <taxon>Heliophilum</taxon>
    </lineage>
</organism>
<dbReference type="Proteomes" id="UP000294813">
    <property type="component" value="Unassembled WGS sequence"/>
</dbReference>
<dbReference type="NCBIfam" id="TIGR03081">
    <property type="entry name" value="metmalonyl_epim"/>
    <property type="match status" value="1"/>
</dbReference>
<dbReference type="GO" id="GO:0046872">
    <property type="term" value="F:metal ion binding"/>
    <property type="evidence" value="ECO:0007669"/>
    <property type="project" value="UniProtKB-KW"/>
</dbReference>
<keyword evidence="5" id="KW-1185">Reference proteome</keyword>
<evidence type="ECO:0000313" key="4">
    <source>
        <dbReference type="EMBL" id="TCP67237.1"/>
    </source>
</evidence>
<dbReference type="GO" id="GO:0046491">
    <property type="term" value="P:L-methylmalonyl-CoA metabolic process"/>
    <property type="evidence" value="ECO:0007669"/>
    <property type="project" value="TreeGrafter"/>
</dbReference>
<dbReference type="InterPro" id="IPR017515">
    <property type="entry name" value="MeMalonyl-CoA_epimerase"/>
</dbReference>
<dbReference type="PANTHER" id="PTHR43048:SF3">
    <property type="entry name" value="METHYLMALONYL-COA EPIMERASE, MITOCHONDRIAL"/>
    <property type="match status" value="1"/>
</dbReference>
<dbReference type="AlphaFoldDB" id="A0A4R2RWT6"/>
<evidence type="ECO:0000256" key="2">
    <source>
        <dbReference type="ARBA" id="ARBA00022723"/>
    </source>
</evidence>
<dbReference type="RefSeq" id="WP_207668803.1">
    <property type="nucleotide sequence ID" value="NZ_JAOQNU010000005.1"/>
</dbReference>
<dbReference type="InterPro" id="IPR051785">
    <property type="entry name" value="MMCE/EMCE_epimerase"/>
</dbReference>
<keyword evidence="2" id="KW-0479">Metal-binding</keyword>
<dbReference type="PROSITE" id="PS51819">
    <property type="entry name" value="VOC"/>
    <property type="match status" value="1"/>
</dbReference>
<dbReference type="Pfam" id="PF13669">
    <property type="entry name" value="Glyoxalase_4"/>
    <property type="match status" value="1"/>
</dbReference>
<sequence>MIPTKRVDHIGIAVKDLATVIEFYEKVIGIKCTSIEEVPDQKVKVAFLPCGDSEIELLESTDPEGPVAKFIEKNGEGVQHIAFRVEDLPGKLAELEAAGVRLIDKKPRRGAGGADIAFLHPKGTHGVLLELCQRDSE</sequence>
<accession>A0A4R2RWT6</accession>
<evidence type="ECO:0000259" key="3">
    <source>
        <dbReference type="PROSITE" id="PS51819"/>
    </source>
</evidence>
<dbReference type="PANTHER" id="PTHR43048">
    <property type="entry name" value="METHYLMALONYL-COA EPIMERASE"/>
    <property type="match status" value="1"/>
</dbReference>
<dbReference type="InterPro" id="IPR037523">
    <property type="entry name" value="VOC_core"/>
</dbReference>
<dbReference type="EMBL" id="SLXT01000005">
    <property type="protein sequence ID" value="TCP67237.1"/>
    <property type="molecule type" value="Genomic_DNA"/>
</dbReference>
<comment type="similarity">
    <text evidence="1">Belongs to the methylmalonyl-CoA epimerase family.</text>
</comment>
<evidence type="ECO:0000313" key="5">
    <source>
        <dbReference type="Proteomes" id="UP000294813"/>
    </source>
</evidence>
<dbReference type="SUPFAM" id="SSF54593">
    <property type="entry name" value="Glyoxalase/Bleomycin resistance protein/Dihydroxybiphenyl dioxygenase"/>
    <property type="match status" value="1"/>
</dbReference>